<dbReference type="GO" id="GO:0006355">
    <property type="term" value="P:regulation of DNA-templated transcription"/>
    <property type="evidence" value="ECO:0007669"/>
    <property type="project" value="InterPro"/>
</dbReference>
<evidence type="ECO:0000256" key="2">
    <source>
        <dbReference type="ARBA" id="ARBA00022840"/>
    </source>
</evidence>
<dbReference type="PANTHER" id="PTHR16305:SF35">
    <property type="entry name" value="TRANSCRIPTIONAL ACTIVATOR DOMAIN"/>
    <property type="match status" value="1"/>
</dbReference>
<dbReference type="KEGG" id="sesp:BN6_74300"/>
<dbReference type="PRINTS" id="PR00038">
    <property type="entry name" value="HTHLUXR"/>
</dbReference>
<feature type="domain" description="HTH luxR-type" evidence="3">
    <location>
        <begin position="858"/>
        <end position="923"/>
    </location>
</feature>
<proteinExistence type="predicted"/>
<dbReference type="HOGENOM" id="CLU_006850_4_1_11"/>
<dbReference type="AlphaFoldDB" id="K0KD07"/>
<dbReference type="SUPFAM" id="SSF46894">
    <property type="entry name" value="C-terminal effector domain of the bipartite response regulators"/>
    <property type="match status" value="1"/>
</dbReference>
<dbReference type="PATRIC" id="fig|1179773.3.peg.7504"/>
<dbReference type="eggNOG" id="COG3899">
    <property type="taxonomic scope" value="Bacteria"/>
</dbReference>
<dbReference type="Gene3D" id="1.10.10.10">
    <property type="entry name" value="Winged helix-like DNA-binding domain superfamily/Winged helix DNA-binding domain"/>
    <property type="match status" value="1"/>
</dbReference>
<reference evidence="4 5" key="1">
    <citation type="journal article" date="2012" name="BMC Genomics">
        <title>Complete genome sequence of Saccharothrix espanaensis DSM 44229T and comparison to the other completely sequenced Pseudonocardiaceae.</title>
        <authorList>
            <person name="Strobel T."/>
            <person name="Al-Dilaimi A."/>
            <person name="Blom J."/>
            <person name="Gessner A."/>
            <person name="Kalinowski J."/>
            <person name="Luzhetska M."/>
            <person name="Puhler A."/>
            <person name="Szczepanowski R."/>
            <person name="Bechthold A."/>
            <person name="Ruckert C."/>
        </authorList>
    </citation>
    <scope>NUCLEOTIDE SEQUENCE [LARGE SCALE GENOMIC DNA]</scope>
    <source>
        <strain evidence="5">ATCC 51144 / DSM 44229 / JCM 9112 / NBRC 15066 / NRRL 15764</strain>
    </source>
</reference>
<dbReference type="SUPFAM" id="SSF52540">
    <property type="entry name" value="P-loop containing nucleoside triphosphate hydrolases"/>
    <property type="match status" value="1"/>
</dbReference>
<name>K0KD07_SACES</name>
<dbReference type="InterPro" id="IPR027417">
    <property type="entry name" value="P-loop_NTPase"/>
</dbReference>
<keyword evidence="2" id="KW-0067">ATP-binding</keyword>
<dbReference type="GO" id="GO:0005737">
    <property type="term" value="C:cytoplasm"/>
    <property type="evidence" value="ECO:0007669"/>
    <property type="project" value="TreeGrafter"/>
</dbReference>
<dbReference type="CDD" id="cd06170">
    <property type="entry name" value="LuxR_C_like"/>
    <property type="match status" value="1"/>
</dbReference>
<accession>K0KD07</accession>
<evidence type="ECO:0000259" key="3">
    <source>
        <dbReference type="PROSITE" id="PS50043"/>
    </source>
</evidence>
<dbReference type="STRING" id="1179773.BN6_74300"/>
<dbReference type="GO" id="GO:0005524">
    <property type="term" value="F:ATP binding"/>
    <property type="evidence" value="ECO:0007669"/>
    <property type="project" value="UniProtKB-KW"/>
</dbReference>
<dbReference type="GO" id="GO:0003677">
    <property type="term" value="F:DNA binding"/>
    <property type="evidence" value="ECO:0007669"/>
    <property type="project" value="InterPro"/>
</dbReference>
<keyword evidence="5" id="KW-1185">Reference proteome</keyword>
<organism evidence="4 5">
    <name type="scientific">Saccharothrix espanaensis (strain ATCC 51144 / DSM 44229 / JCM 9112 / NBRC 15066 / NRRL 15764)</name>
    <dbReference type="NCBI Taxonomy" id="1179773"/>
    <lineage>
        <taxon>Bacteria</taxon>
        <taxon>Bacillati</taxon>
        <taxon>Actinomycetota</taxon>
        <taxon>Actinomycetes</taxon>
        <taxon>Pseudonocardiales</taxon>
        <taxon>Pseudonocardiaceae</taxon>
        <taxon>Saccharothrix</taxon>
    </lineage>
</organism>
<evidence type="ECO:0000256" key="1">
    <source>
        <dbReference type="ARBA" id="ARBA00022741"/>
    </source>
</evidence>
<dbReference type="Pfam" id="PF00196">
    <property type="entry name" value="GerE"/>
    <property type="match status" value="1"/>
</dbReference>
<dbReference type="Proteomes" id="UP000006281">
    <property type="component" value="Chromosome"/>
</dbReference>
<gene>
    <name evidence="4" type="ordered locus">BN6_74300</name>
</gene>
<dbReference type="BioCyc" id="SESP1179773:BN6_RS35900-MONOMER"/>
<dbReference type="PANTHER" id="PTHR16305">
    <property type="entry name" value="TESTICULAR SOLUBLE ADENYLYL CYCLASE"/>
    <property type="match status" value="1"/>
</dbReference>
<dbReference type="Pfam" id="PF13191">
    <property type="entry name" value="AAA_16"/>
    <property type="match status" value="1"/>
</dbReference>
<sequence length="925" mass="97973">MISVNKRRTLRTPRLFEIRMRLVNPVFALYSLGVRAVTLRLVGRERELTRLLSRVDALAEGRGAALVVEGEPGIGKTALVKALCEAAAGRGFRVCKGAGDELGRSLPLLPLLDALAAARSDSGATATAERLLARVDDLCALGPVVLVLDDLHWADAATVAVWKRLARLVPQLPLLLVGVLRPLPRRDDLAALRSGVERLTVPALGEAAVVELVGALAGGTPDDALARLAADAGGNPLYLVELVEALIRGRAVAVDADGTARLTQTDLPASLSAAIADRIGFLSADVRRVLVAAALLGVGFPVADLAAVLGTRVVDLLPAVQDATVAGVLEDGRIGLSFRHPLVRAALYDEVPESARSAWHGEAARALADSGAGVDRVTRQLLAADDRVPAWVTDWLDEHGATLVAHAPEAAVDLLGRVVVTPHATARRGVLLAHLAEARFRLGDHHGAETVALAGLEHGTLVDLHWTLAQCRSMTGRSAETLVELDRALSRPGLTERDRARLLVLAARAHWDVGDLDDAERLADVAEGSARQTGDRTATSWALHVRTIVAMARGRMAEALPLFDRALAVAMGDPETADLRLLLQINQAVTLGELDRGDEAIASASVVRHAADQTGNTVRLAQSQSALGQLLYDAGRWDEALVDVDLLADDLKHPMVSRCDHGVAALVHLHRGDAEGARRHLDAAGAEVEGHVVGPLALATALELEQAGHSREALAVLVAGMESVEDLLPDAVRLAVELGEDPAAAVARAERLAAELDVPHRRASAAYCRALVDHDPVGLLHAADEYRAAARPLSRAKALGAAAVLFASSGDRTSARAALSHAVDVLTALGADWDATLLLARLRELGIRRGPHAKHRRATHGWESLTPMELKVTELVVTGLSNRQIGERLFLSGRTVATHVSHVLAKLGVRSRTDIAREAIQHRVG</sequence>
<dbReference type="Gene3D" id="1.25.40.10">
    <property type="entry name" value="Tetratricopeptide repeat domain"/>
    <property type="match status" value="1"/>
</dbReference>
<keyword evidence="1" id="KW-0547">Nucleotide-binding</keyword>
<dbReference type="InterPro" id="IPR011990">
    <property type="entry name" value="TPR-like_helical_dom_sf"/>
</dbReference>
<protein>
    <submittedName>
        <fullName evidence="4">Transcriptional regulator, LuxR family, fused with ATPase domain</fullName>
    </submittedName>
</protein>
<dbReference type="Gene3D" id="3.40.50.300">
    <property type="entry name" value="P-loop containing nucleotide triphosphate hydrolases"/>
    <property type="match status" value="1"/>
</dbReference>
<dbReference type="SUPFAM" id="SSF48452">
    <property type="entry name" value="TPR-like"/>
    <property type="match status" value="1"/>
</dbReference>
<evidence type="ECO:0000313" key="4">
    <source>
        <dbReference type="EMBL" id="CCH34659.1"/>
    </source>
</evidence>
<dbReference type="eggNOG" id="COG2909">
    <property type="taxonomic scope" value="Bacteria"/>
</dbReference>
<dbReference type="PROSITE" id="PS00622">
    <property type="entry name" value="HTH_LUXR_1"/>
    <property type="match status" value="1"/>
</dbReference>
<dbReference type="InterPro" id="IPR016032">
    <property type="entry name" value="Sig_transdc_resp-reg_C-effctor"/>
</dbReference>
<dbReference type="PROSITE" id="PS50043">
    <property type="entry name" value="HTH_LUXR_2"/>
    <property type="match status" value="1"/>
</dbReference>
<dbReference type="InterPro" id="IPR036388">
    <property type="entry name" value="WH-like_DNA-bd_sf"/>
</dbReference>
<dbReference type="GO" id="GO:0004016">
    <property type="term" value="F:adenylate cyclase activity"/>
    <property type="evidence" value="ECO:0007669"/>
    <property type="project" value="TreeGrafter"/>
</dbReference>
<dbReference type="InterPro" id="IPR041664">
    <property type="entry name" value="AAA_16"/>
</dbReference>
<dbReference type="InterPro" id="IPR000792">
    <property type="entry name" value="Tscrpt_reg_LuxR_C"/>
</dbReference>
<dbReference type="EMBL" id="HE804045">
    <property type="protein sequence ID" value="CCH34659.1"/>
    <property type="molecule type" value="Genomic_DNA"/>
</dbReference>
<dbReference type="SMART" id="SM00421">
    <property type="entry name" value="HTH_LUXR"/>
    <property type="match status" value="1"/>
</dbReference>
<evidence type="ECO:0000313" key="5">
    <source>
        <dbReference type="Proteomes" id="UP000006281"/>
    </source>
</evidence>